<evidence type="ECO:0000313" key="1">
    <source>
        <dbReference type="EMBL" id="RDU72790.1"/>
    </source>
</evidence>
<dbReference type="Proteomes" id="UP000256695">
    <property type="component" value="Unassembled WGS sequence"/>
</dbReference>
<proteinExistence type="predicted"/>
<dbReference type="EMBL" id="NXLX01000016">
    <property type="protein sequence ID" value="RDU72790.1"/>
    <property type="molecule type" value="Genomic_DNA"/>
</dbReference>
<dbReference type="RefSeq" id="WP_115579381.1">
    <property type="nucleotide sequence ID" value="NZ_NXLX01000016.1"/>
</dbReference>
<gene>
    <name evidence="1" type="ORF">CQA57_06270</name>
</gene>
<dbReference type="OrthoDB" id="5327741at2"/>
<protein>
    <recommendedName>
        <fullName evidence="3">Response regulatory domain-containing protein</fullName>
    </recommendedName>
</protein>
<keyword evidence="2" id="KW-1185">Reference proteome</keyword>
<dbReference type="AlphaFoldDB" id="A0A3D8J690"/>
<organism evidence="1 2">
    <name type="scientific">Helicobacter anseris</name>
    <dbReference type="NCBI Taxonomy" id="375926"/>
    <lineage>
        <taxon>Bacteria</taxon>
        <taxon>Pseudomonadati</taxon>
        <taxon>Campylobacterota</taxon>
        <taxon>Epsilonproteobacteria</taxon>
        <taxon>Campylobacterales</taxon>
        <taxon>Helicobacteraceae</taxon>
        <taxon>Helicobacter</taxon>
    </lineage>
</organism>
<accession>A0A3D8J690</accession>
<reference evidence="1 2" key="1">
    <citation type="submission" date="2018-04" db="EMBL/GenBank/DDBJ databases">
        <title>Novel Campyloabacter and Helicobacter Species and Strains.</title>
        <authorList>
            <person name="Mannion A.J."/>
            <person name="Shen Z."/>
            <person name="Fox J.G."/>
        </authorList>
    </citation>
    <scope>NUCLEOTIDE SEQUENCE [LARGE SCALE GENOMIC DNA]</scope>
    <source>
        <strain evidence="1 2">MIT 04-9362</strain>
    </source>
</reference>
<evidence type="ECO:0000313" key="2">
    <source>
        <dbReference type="Proteomes" id="UP000256695"/>
    </source>
</evidence>
<name>A0A3D8J690_9HELI</name>
<sequence>MHGKILRYSLATGIGVVSNHSKKIFELRKESWHDTRYLPTAGMLIEFRCNNNGFIVNAKASVYQSFPQDSFIKESDFWKTETDEELLYKEQEMHDLLVQKIFKETNYFAIKKIPLSLSIDKSIEKYFFQELSAINFVLDEKDDNNDKPLLDYVEAKRFLNKAIDYLIFTDKNITMDSFSDQLLVINKLNYSYNYFTKNINLNPQKIFTEFFLEIQLHYRAALKAQSGLKERILELETRVKNSVTEIKGIYIKMESKKDTKNLDSRLKILKTRVSKSDEELKILNPCLKNLEKNLENFRQAYKKEFEEKFQSYYTSIVNQTAKVLNLHATELDDSIWRLAMNSIPIRNTFFKQNIIGSYCTMTFMWLYLQKLDKNKLSPNDKKAYNLYIQYKKNYEKVFLVLTSNHKLETHLKIQLMSESKNHSVVIAKTNAEFFSQINSTTFQTIYIDSTMPMPIPNLIAEVKKTKKNMQTNLILIPREKIATLKD</sequence>
<comment type="caution">
    <text evidence="1">The sequence shown here is derived from an EMBL/GenBank/DDBJ whole genome shotgun (WGS) entry which is preliminary data.</text>
</comment>
<evidence type="ECO:0008006" key="3">
    <source>
        <dbReference type="Google" id="ProtNLM"/>
    </source>
</evidence>